<protein>
    <submittedName>
        <fullName evidence="2">Flavodoxin</fullName>
    </submittedName>
</protein>
<dbReference type="Proteomes" id="UP000433181">
    <property type="component" value="Unassembled WGS sequence"/>
</dbReference>
<dbReference type="EMBL" id="VUNR01000007">
    <property type="protein sequence ID" value="MSU08397.1"/>
    <property type="molecule type" value="Genomic_DNA"/>
</dbReference>
<sequence length="162" mass="18511">MMMGKALVAYFSVGQETAKVAKMVAGVEHADLFEIVPSVPYKPGDMEWLSKTSRVTIEQKDYFCRPKMAVPLANAGDYDTIFFGFPIWMFDAPKIIYTFLESFSLQGKTLVPFATSGGSGRRETEKKLQEYFRDKPVKLLPLFELNGMSRQDVFDWHKKLVF</sequence>
<dbReference type="Pfam" id="PF12682">
    <property type="entry name" value="Flavodoxin_4"/>
    <property type="match status" value="1"/>
</dbReference>
<evidence type="ECO:0000313" key="3">
    <source>
        <dbReference type="Proteomes" id="UP000433181"/>
    </source>
</evidence>
<name>A0A6I2UCE0_9FIRM</name>
<dbReference type="GO" id="GO:0010181">
    <property type="term" value="F:FMN binding"/>
    <property type="evidence" value="ECO:0007669"/>
    <property type="project" value="InterPro"/>
</dbReference>
<dbReference type="PANTHER" id="PTHR39201">
    <property type="entry name" value="EXPORTED PROTEIN-RELATED"/>
    <property type="match status" value="1"/>
</dbReference>
<accession>A0A6I2UCE0</accession>
<organism evidence="2 3">
    <name type="scientific">Anaerovibrio slackiae</name>
    <dbReference type="NCBI Taxonomy" id="2652309"/>
    <lineage>
        <taxon>Bacteria</taxon>
        <taxon>Bacillati</taxon>
        <taxon>Bacillota</taxon>
        <taxon>Negativicutes</taxon>
        <taxon>Selenomonadales</taxon>
        <taxon>Selenomonadaceae</taxon>
        <taxon>Anaerovibrio</taxon>
    </lineage>
</organism>
<evidence type="ECO:0000313" key="2">
    <source>
        <dbReference type="EMBL" id="MSU08397.1"/>
    </source>
</evidence>
<proteinExistence type="predicted"/>
<reference evidence="2 3" key="1">
    <citation type="submission" date="2019-08" db="EMBL/GenBank/DDBJ databases">
        <title>In-depth cultivation of the pig gut microbiome towards novel bacterial diversity and tailored functional studies.</title>
        <authorList>
            <person name="Wylensek D."/>
            <person name="Hitch T.C.A."/>
            <person name="Clavel T."/>
        </authorList>
    </citation>
    <scope>NUCLEOTIDE SEQUENCE [LARGE SCALE GENOMIC DNA]</scope>
    <source>
        <strain evidence="2 3">WCA-693-APC-5D-A</strain>
    </source>
</reference>
<comment type="caution">
    <text evidence="2">The sequence shown here is derived from an EMBL/GenBank/DDBJ whole genome shotgun (WGS) entry which is preliminary data.</text>
</comment>
<dbReference type="InterPro" id="IPR008254">
    <property type="entry name" value="Flavodoxin/NO_synth"/>
</dbReference>
<dbReference type="GO" id="GO:0016651">
    <property type="term" value="F:oxidoreductase activity, acting on NAD(P)H"/>
    <property type="evidence" value="ECO:0007669"/>
    <property type="project" value="UniProtKB-ARBA"/>
</dbReference>
<keyword evidence="3" id="KW-1185">Reference proteome</keyword>
<feature type="domain" description="Flavodoxin-like" evidence="1">
    <location>
        <begin position="5"/>
        <end position="158"/>
    </location>
</feature>
<dbReference type="AlphaFoldDB" id="A0A6I2UCE0"/>
<dbReference type="PANTHER" id="PTHR39201:SF1">
    <property type="entry name" value="FLAVODOXIN-LIKE DOMAIN-CONTAINING PROTEIN"/>
    <property type="match status" value="1"/>
</dbReference>
<dbReference type="SUPFAM" id="SSF52218">
    <property type="entry name" value="Flavoproteins"/>
    <property type="match status" value="1"/>
</dbReference>
<gene>
    <name evidence="2" type="ORF">FYJ84_05280</name>
</gene>
<dbReference type="InterPro" id="IPR029039">
    <property type="entry name" value="Flavoprotein-like_sf"/>
</dbReference>
<evidence type="ECO:0000259" key="1">
    <source>
        <dbReference type="Pfam" id="PF12682"/>
    </source>
</evidence>
<dbReference type="Gene3D" id="3.40.50.360">
    <property type="match status" value="1"/>
</dbReference>